<keyword evidence="3" id="KW-1185">Reference proteome</keyword>
<name>A0ABQ3X6A0_9ACTN</name>
<gene>
    <name evidence="2" type="ORF">Aco03nite_024390</name>
</gene>
<accession>A0ABQ3X6A0</accession>
<dbReference type="Proteomes" id="UP000612282">
    <property type="component" value="Unassembled WGS sequence"/>
</dbReference>
<evidence type="ECO:0000313" key="2">
    <source>
        <dbReference type="EMBL" id="GID54035.1"/>
    </source>
</evidence>
<proteinExistence type="predicted"/>
<reference evidence="2 3" key="1">
    <citation type="submission" date="2021-01" db="EMBL/GenBank/DDBJ databases">
        <title>Whole genome shotgun sequence of Actinoplanes couchii NBRC 106145.</title>
        <authorList>
            <person name="Komaki H."/>
            <person name="Tamura T."/>
        </authorList>
    </citation>
    <scope>NUCLEOTIDE SEQUENCE [LARGE SCALE GENOMIC DNA]</scope>
    <source>
        <strain evidence="2 3">NBRC 106145</strain>
    </source>
</reference>
<evidence type="ECO:0000256" key="1">
    <source>
        <dbReference type="SAM" id="MobiDB-lite"/>
    </source>
</evidence>
<comment type="caution">
    <text evidence="2">The sequence shown here is derived from an EMBL/GenBank/DDBJ whole genome shotgun (WGS) entry which is preliminary data.</text>
</comment>
<protein>
    <submittedName>
        <fullName evidence="2">Uncharacterized protein</fullName>
    </submittedName>
</protein>
<sequence length="75" mass="8403">MHTLPVLPVTEIAIRKPSIEMIPNGAPKVRLIQEALSRARMRRPQSDRAPEAFRSARRISMDARARTSRELGAGL</sequence>
<feature type="compositionally biased region" description="Basic and acidic residues" evidence="1">
    <location>
        <begin position="59"/>
        <end position="69"/>
    </location>
</feature>
<dbReference type="EMBL" id="BOMG01000035">
    <property type="protein sequence ID" value="GID54035.1"/>
    <property type="molecule type" value="Genomic_DNA"/>
</dbReference>
<feature type="region of interest" description="Disordered" evidence="1">
    <location>
        <begin position="40"/>
        <end position="75"/>
    </location>
</feature>
<evidence type="ECO:0000313" key="3">
    <source>
        <dbReference type="Proteomes" id="UP000612282"/>
    </source>
</evidence>
<organism evidence="2 3">
    <name type="scientific">Actinoplanes couchii</name>
    <dbReference type="NCBI Taxonomy" id="403638"/>
    <lineage>
        <taxon>Bacteria</taxon>
        <taxon>Bacillati</taxon>
        <taxon>Actinomycetota</taxon>
        <taxon>Actinomycetes</taxon>
        <taxon>Micromonosporales</taxon>
        <taxon>Micromonosporaceae</taxon>
        <taxon>Actinoplanes</taxon>
    </lineage>
</organism>